<comment type="similarity">
    <text evidence="1">Belongs to the disease resistance NB-LRR family.</text>
</comment>
<dbReference type="Pfam" id="PF23559">
    <property type="entry name" value="WHD_DRP"/>
    <property type="match status" value="1"/>
</dbReference>
<evidence type="ECO:0000256" key="3">
    <source>
        <dbReference type="ARBA" id="ARBA00022737"/>
    </source>
</evidence>
<evidence type="ECO:0000259" key="5">
    <source>
        <dbReference type="Pfam" id="PF00931"/>
    </source>
</evidence>
<keyword evidence="2" id="KW-0433">Leucine-rich repeat</keyword>
<dbReference type="InterPro" id="IPR058922">
    <property type="entry name" value="WHD_DRP"/>
</dbReference>
<dbReference type="SUPFAM" id="SSF52540">
    <property type="entry name" value="P-loop containing nucleoside triphosphate hydrolases"/>
    <property type="match status" value="1"/>
</dbReference>
<name>A0AAV1S385_9ROSI</name>
<dbReference type="SUPFAM" id="SSF52047">
    <property type="entry name" value="RNI-like"/>
    <property type="match status" value="1"/>
</dbReference>
<accession>A0AAV1S385</accession>
<evidence type="ECO:0000313" key="7">
    <source>
        <dbReference type="EMBL" id="CAK7345775.1"/>
    </source>
</evidence>
<evidence type="ECO:0000256" key="4">
    <source>
        <dbReference type="ARBA" id="ARBA00022821"/>
    </source>
</evidence>
<evidence type="ECO:0008006" key="9">
    <source>
        <dbReference type="Google" id="ProtNLM"/>
    </source>
</evidence>
<dbReference type="InterPro" id="IPR002182">
    <property type="entry name" value="NB-ARC"/>
</dbReference>
<gene>
    <name evidence="7" type="ORF">DCAF_LOCUS18437</name>
</gene>
<dbReference type="InterPro" id="IPR050905">
    <property type="entry name" value="Plant_NBS-LRR"/>
</dbReference>
<dbReference type="Gene3D" id="3.40.50.300">
    <property type="entry name" value="P-loop containing nucleotide triphosphate hydrolases"/>
    <property type="match status" value="1"/>
</dbReference>
<feature type="domain" description="NB-ARC" evidence="5">
    <location>
        <begin position="142"/>
        <end position="259"/>
    </location>
</feature>
<protein>
    <recommendedName>
        <fullName evidence="9">NB-ARC domain-containing protein</fullName>
    </recommendedName>
</protein>
<dbReference type="PANTHER" id="PTHR33463:SF209">
    <property type="entry name" value="DISEASE RESISTANCE PROTEIN RPS2-LIKE"/>
    <property type="match status" value="1"/>
</dbReference>
<organism evidence="7 8">
    <name type="scientific">Dovyalis caffra</name>
    <dbReference type="NCBI Taxonomy" id="77055"/>
    <lineage>
        <taxon>Eukaryota</taxon>
        <taxon>Viridiplantae</taxon>
        <taxon>Streptophyta</taxon>
        <taxon>Embryophyta</taxon>
        <taxon>Tracheophyta</taxon>
        <taxon>Spermatophyta</taxon>
        <taxon>Magnoliopsida</taxon>
        <taxon>eudicotyledons</taxon>
        <taxon>Gunneridae</taxon>
        <taxon>Pentapetalae</taxon>
        <taxon>rosids</taxon>
        <taxon>fabids</taxon>
        <taxon>Malpighiales</taxon>
        <taxon>Salicaceae</taxon>
        <taxon>Flacourtieae</taxon>
        <taxon>Dovyalis</taxon>
    </lineage>
</organism>
<keyword evidence="4" id="KW-0611">Plant defense</keyword>
<proteinExistence type="inferred from homology"/>
<dbReference type="InterPro" id="IPR032675">
    <property type="entry name" value="LRR_dom_sf"/>
</dbReference>
<sequence length="691" mass="78460">MVVLNFSLNKEDEGFSSVWGAVAVIFVKEVTGNCIAVLLIGAILTDQWKWEIVIGPVWDMIKLMWAPVGRRIQLARRLGWIDDVEKIEQRRTKCIEEVDVRIGELKEMSKFEGGIVLDLHRHLLLSFCSCRGQMEPAPINRTLQKVLAHIRSEKIHQIGIWGMGGVGKTTVVKALNNLPEISITFEIVIWVTVSSQGSIDKIQKDVARRLSSDVNDADPIHTVANKIYQILSSNKFLLLLDDVWRSLDLGDIGIPNLNEQEKDEEIEVDELIEYWRAEGLTGDAKSIIDGYNKGRDLFNTLVQKSLLEMVGYSRCRMHDLLRDLALIITSPRGNNDSKFLVRAGLRDGSHGNEEEWKQMKRISFMKSTLGTLPESPDCPILSTLFLQYSLPLQTIPNKFFQHLVELQVLDLSYTRIRSLPSSISKLPSEVGSLKKLQELQMAEVAVQSLPFEIMNLNLDIPAGVIKSLISLELLQIGVKLLQSAHVAMLDEVACLRNLTKIHLSFPNVENLERFLSTSWSWKEQRFLNFRFFVNNNWDPSVYPQPELSHGALILYDCQDSPTTPIPPTITESLRICSVLSCNDIEILANGDESEGGEIFADLENLELSLFAEIESNTGRATVNKKLLKSQLFEIGQHQLSKLESLSISYCDRLEDIFEENEFEPEMIRSDGHQLPRLKILRLQWSPQTRQY</sequence>
<reference evidence="7 8" key="1">
    <citation type="submission" date="2024-01" db="EMBL/GenBank/DDBJ databases">
        <authorList>
            <person name="Waweru B."/>
        </authorList>
    </citation>
    <scope>NUCLEOTIDE SEQUENCE [LARGE SCALE GENOMIC DNA]</scope>
</reference>
<dbReference type="GO" id="GO:0043531">
    <property type="term" value="F:ADP binding"/>
    <property type="evidence" value="ECO:0007669"/>
    <property type="project" value="InterPro"/>
</dbReference>
<dbReference type="Pfam" id="PF00931">
    <property type="entry name" value="NB-ARC"/>
    <property type="match status" value="1"/>
</dbReference>
<dbReference type="FunFam" id="3.40.50.300:FF:001091">
    <property type="entry name" value="Probable disease resistance protein At1g61300"/>
    <property type="match status" value="1"/>
</dbReference>
<dbReference type="EMBL" id="CAWUPB010001168">
    <property type="protein sequence ID" value="CAK7345775.1"/>
    <property type="molecule type" value="Genomic_DNA"/>
</dbReference>
<dbReference type="GO" id="GO:0006952">
    <property type="term" value="P:defense response"/>
    <property type="evidence" value="ECO:0007669"/>
    <property type="project" value="UniProtKB-KW"/>
</dbReference>
<evidence type="ECO:0000259" key="6">
    <source>
        <dbReference type="Pfam" id="PF23559"/>
    </source>
</evidence>
<dbReference type="AlphaFoldDB" id="A0AAV1S385"/>
<dbReference type="Proteomes" id="UP001314170">
    <property type="component" value="Unassembled WGS sequence"/>
</dbReference>
<feature type="domain" description="Disease resistance protein winged helix" evidence="6">
    <location>
        <begin position="262"/>
        <end position="325"/>
    </location>
</feature>
<dbReference type="PRINTS" id="PR00364">
    <property type="entry name" value="DISEASERSIST"/>
</dbReference>
<dbReference type="InterPro" id="IPR027417">
    <property type="entry name" value="P-loop_NTPase"/>
</dbReference>
<keyword evidence="8" id="KW-1185">Reference proteome</keyword>
<dbReference type="InterPro" id="IPR001611">
    <property type="entry name" value="Leu-rich_rpt"/>
</dbReference>
<dbReference type="PROSITE" id="PS51450">
    <property type="entry name" value="LRR"/>
    <property type="match status" value="1"/>
</dbReference>
<evidence type="ECO:0000313" key="8">
    <source>
        <dbReference type="Proteomes" id="UP001314170"/>
    </source>
</evidence>
<comment type="caution">
    <text evidence="7">The sequence shown here is derived from an EMBL/GenBank/DDBJ whole genome shotgun (WGS) entry which is preliminary data.</text>
</comment>
<dbReference type="InterPro" id="IPR003591">
    <property type="entry name" value="Leu-rich_rpt_typical-subtyp"/>
</dbReference>
<dbReference type="SMART" id="SM00369">
    <property type="entry name" value="LRR_TYP"/>
    <property type="match status" value="2"/>
</dbReference>
<keyword evidence="3" id="KW-0677">Repeat</keyword>
<dbReference type="Gene3D" id="3.80.10.10">
    <property type="entry name" value="Ribonuclease Inhibitor"/>
    <property type="match status" value="1"/>
</dbReference>
<evidence type="ECO:0000256" key="1">
    <source>
        <dbReference type="ARBA" id="ARBA00008894"/>
    </source>
</evidence>
<evidence type="ECO:0000256" key="2">
    <source>
        <dbReference type="ARBA" id="ARBA00022614"/>
    </source>
</evidence>
<dbReference type="PANTHER" id="PTHR33463">
    <property type="entry name" value="NB-ARC DOMAIN-CONTAINING PROTEIN-RELATED"/>
    <property type="match status" value="1"/>
</dbReference>